<dbReference type="FunFam" id="3.40.50.720:FF:000084">
    <property type="entry name" value="Short-chain dehydrogenase reductase"/>
    <property type="match status" value="1"/>
</dbReference>
<dbReference type="RefSeq" id="WP_190930364.1">
    <property type="nucleotide sequence ID" value="NZ_JACXJA010000032.1"/>
</dbReference>
<dbReference type="CDD" id="cd05233">
    <property type="entry name" value="SDR_c"/>
    <property type="match status" value="1"/>
</dbReference>
<dbReference type="AlphaFoldDB" id="A0A927H1V8"/>
<dbReference type="PROSITE" id="PS00061">
    <property type="entry name" value="ADH_SHORT"/>
    <property type="match status" value="1"/>
</dbReference>
<gene>
    <name evidence="3" type="ORF">IDH45_22415</name>
</gene>
<dbReference type="InterPro" id="IPR050259">
    <property type="entry name" value="SDR"/>
</dbReference>
<comment type="similarity">
    <text evidence="1">Belongs to the short-chain dehydrogenases/reductases (SDR) family.</text>
</comment>
<reference evidence="3" key="1">
    <citation type="submission" date="2020-09" db="EMBL/GenBank/DDBJ databases">
        <title>A novel bacterium of genus Paenibacillus, isolated from South China Sea.</title>
        <authorList>
            <person name="Huang H."/>
            <person name="Mo K."/>
            <person name="Hu Y."/>
        </authorList>
    </citation>
    <scope>NUCLEOTIDE SEQUENCE</scope>
    <source>
        <strain evidence="3">IB182363</strain>
    </source>
</reference>
<dbReference type="Proteomes" id="UP000639396">
    <property type="component" value="Unassembled WGS sequence"/>
</dbReference>
<evidence type="ECO:0000256" key="2">
    <source>
        <dbReference type="ARBA" id="ARBA00023002"/>
    </source>
</evidence>
<proteinExistence type="inferred from homology"/>
<dbReference type="InterPro" id="IPR020904">
    <property type="entry name" value="Sc_DH/Rdtase_CS"/>
</dbReference>
<dbReference type="InterPro" id="IPR036291">
    <property type="entry name" value="NAD(P)-bd_dom_sf"/>
</dbReference>
<dbReference type="EC" id="1.1.1.47" evidence="3"/>
<evidence type="ECO:0000256" key="1">
    <source>
        <dbReference type="ARBA" id="ARBA00006484"/>
    </source>
</evidence>
<dbReference type="GO" id="GO:0008206">
    <property type="term" value="P:bile acid metabolic process"/>
    <property type="evidence" value="ECO:0007669"/>
    <property type="project" value="UniProtKB-ARBA"/>
</dbReference>
<dbReference type="PRINTS" id="PR00081">
    <property type="entry name" value="GDHRDH"/>
</dbReference>
<dbReference type="SUPFAM" id="SSF51735">
    <property type="entry name" value="NAD(P)-binding Rossmann-fold domains"/>
    <property type="match status" value="1"/>
</dbReference>
<dbReference type="PRINTS" id="PR00080">
    <property type="entry name" value="SDRFAMILY"/>
</dbReference>
<dbReference type="PANTHER" id="PTHR42879:SF2">
    <property type="entry name" value="3-OXOACYL-[ACYL-CARRIER-PROTEIN] REDUCTASE FABG"/>
    <property type="match status" value="1"/>
</dbReference>
<dbReference type="GO" id="GO:0047936">
    <property type="term" value="F:glucose 1-dehydrogenase [NAD(P)+] activity"/>
    <property type="evidence" value="ECO:0007669"/>
    <property type="project" value="UniProtKB-EC"/>
</dbReference>
<name>A0A927H1V8_9BACL</name>
<keyword evidence="4" id="KW-1185">Reference proteome</keyword>
<organism evidence="3 4">
    <name type="scientific">Paenibacillus oceani</name>
    <dbReference type="NCBI Taxonomy" id="2772510"/>
    <lineage>
        <taxon>Bacteria</taxon>
        <taxon>Bacillati</taxon>
        <taxon>Bacillota</taxon>
        <taxon>Bacilli</taxon>
        <taxon>Bacillales</taxon>
        <taxon>Paenibacillaceae</taxon>
        <taxon>Paenibacillus</taxon>
    </lineage>
</organism>
<dbReference type="Gene3D" id="3.40.50.720">
    <property type="entry name" value="NAD(P)-binding Rossmann-like Domain"/>
    <property type="match status" value="1"/>
</dbReference>
<accession>A0A927H1V8</accession>
<keyword evidence="2 3" id="KW-0560">Oxidoreductase</keyword>
<comment type="caution">
    <text evidence="3">The sequence shown here is derived from an EMBL/GenBank/DDBJ whole genome shotgun (WGS) entry which is preliminary data.</text>
</comment>
<protein>
    <submittedName>
        <fullName evidence="3">Glucose 1-dehydrogenase</fullName>
        <ecNumber evidence="3">1.1.1.47</ecNumber>
    </submittedName>
</protein>
<sequence>MKLPWSGKVVIVTGGGGGIGEAVSARFASGGAAVIVADLDGAKAERVAAQIRTAGGRAMALAADVSSEADVRKMVGDTLEAYSRIDVLVNNAAVCPQARLTDLSLAQWNEVMTSNLTSVFLMCREVIPFMLKTGGGTIVNVSSVHALATLEGYSAYAASKAGIVALTKAVALDYAKTNIRVNAVLPGAVWTPMLEASVSRLDTPREDIMRQWNEAQPIGRVGQPKEIASVVLFAASPDNSFMTGAVLVADGGMTADL</sequence>
<dbReference type="Pfam" id="PF13561">
    <property type="entry name" value="adh_short_C2"/>
    <property type="match status" value="1"/>
</dbReference>
<dbReference type="EMBL" id="JACXJA010000032">
    <property type="protein sequence ID" value="MBD2864738.1"/>
    <property type="molecule type" value="Genomic_DNA"/>
</dbReference>
<dbReference type="PANTHER" id="PTHR42879">
    <property type="entry name" value="3-OXOACYL-(ACYL-CARRIER-PROTEIN) REDUCTASE"/>
    <property type="match status" value="1"/>
</dbReference>
<evidence type="ECO:0000313" key="3">
    <source>
        <dbReference type="EMBL" id="MBD2864738.1"/>
    </source>
</evidence>
<dbReference type="InterPro" id="IPR002347">
    <property type="entry name" value="SDR_fam"/>
</dbReference>
<evidence type="ECO:0000313" key="4">
    <source>
        <dbReference type="Proteomes" id="UP000639396"/>
    </source>
</evidence>
<dbReference type="NCBIfam" id="NF005559">
    <property type="entry name" value="PRK07231.1"/>
    <property type="match status" value="1"/>
</dbReference>